<name>A0AAQ3JRG3_9LILI</name>
<evidence type="ECO:0000259" key="1">
    <source>
        <dbReference type="Pfam" id="PF10551"/>
    </source>
</evidence>
<feature type="domain" description="MULE transposase" evidence="1">
    <location>
        <begin position="66"/>
        <end position="158"/>
    </location>
</feature>
<accession>A0AAQ3JRG3</accession>
<reference evidence="2 3" key="1">
    <citation type="submission" date="2023-10" db="EMBL/GenBank/DDBJ databases">
        <title>Chromosome-scale genome assembly provides insights into flower coloration mechanisms of Canna indica.</title>
        <authorList>
            <person name="Li C."/>
        </authorList>
    </citation>
    <scope>NUCLEOTIDE SEQUENCE [LARGE SCALE GENOMIC DNA]</scope>
    <source>
        <tissue evidence="2">Flower</tissue>
    </source>
</reference>
<sequence length="259" mass="29695">MSLAIFAGASPRLPLSPHIAYFLRRLTLTSIKSTALPFSSAPHPEAIFFPYFLSGLAAASPQRPIIRFDGCLLKIFLGGQLLSAIGRDNNNQMFPIAWAIVEGENYDSWSWFLGILFDDLFIDQGYGWALISDRQKYAIKQRFPAAEHRNCARHVYTNWKKKHNRHELKSAFWRIVRCTAESEFKRALNELQVISPPTFQDFIAIGVQKFCQAFISPQCKYEVLTSNICETFNGCILRARSKLLIDMLDDIRRKLSHLF</sequence>
<organism evidence="2 3">
    <name type="scientific">Canna indica</name>
    <name type="common">Indian-shot</name>
    <dbReference type="NCBI Taxonomy" id="4628"/>
    <lineage>
        <taxon>Eukaryota</taxon>
        <taxon>Viridiplantae</taxon>
        <taxon>Streptophyta</taxon>
        <taxon>Embryophyta</taxon>
        <taxon>Tracheophyta</taxon>
        <taxon>Spermatophyta</taxon>
        <taxon>Magnoliopsida</taxon>
        <taxon>Liliopsida</taxon>
        <taxon>Zingiberales</taxon>
        <taxon>Cannaceae</taxon>
        <taxon>Canna</taxon>
    </lineage>
</organism>
<gene>
    <name evidence="2" type="ORF">Cni_G02570</name>
</gene>
<dbReference type="Proteomes" id="UP001327560">
    <property type="component" value="Chromosome 1"/>
</dbReference>
<keyword evidence="3" id="KW-1185">Reference proteome</keyword>
<dbReference type="PANTHER" id="PTHR31973">
    <property type="entry name" value="POLYPROTEIN, PUTATIVE-RELATED"/>
    <property type="match status" value="1"/>
</dbReference>
<protein>
    <recommendedName>
        <fullName evidence="1">MULE transposase domain-containing protein</fullName>
    </recommendedName>
</protein>
<dbReference type="AlphaFoldDB" id="A0AAQ3JRG3"/>
<dbReference type="EMBL" id="CP136890">
    <property type="protein sequence ID" value="WOK93869.1"/>
    <property type="molecule type" value="Genomic_DNA"/>
</dbReference>
<evidence type="ECO:0000313" key="2">
    <source>
        <dbReference type="EMBL" id="WOK93869.1"/>
    </source>
</evidence>
<dbReference type="PANTHER" id="PTHR31973:SF187">
    <property type="entry name" value="MUTATOR TRANSPOSASE MUDRA PROTEIN"/>
    <property type="match status" value="1"/>
</dbReference>
<evidence type="ECO:0000313" key="3">
    <source>
        <dbReference type="Proteomes" id="UP001327560"/>
    </source>
</evidence>
<dbReference type="InterPro" id="IPR018289">
    <property type="entry name" value="MULE_transposase_dom"/>
</dbReference>
<dbReference type="Pfam" id="PF10551">
    <property type="entry name" value="MULE"/>
    <property type="match status" value="1"/>
</dbReference>
<proteinExistence type="predicted"/>